<evidence type="ECO:0000259" key="16">
    <source>
        <dbReference type="SMART" id="SM00562"/>
    </source>
</evidence>
<evidence type="ECO:0000256" key="2">
    <source>
        <dbReference type="ARBA" id="ARBA00012966"/>
    </source>
</evidence>
<dbReference type="FunFam" id="3.30.70.141:FF:000003">
    <property type="entry name" value="Nucleoside diphosphate kinase"/>
    <property type="match status" value="1"/>
</dbReference>
<comment type="subunit">
    <text evidence="12">Homotetramer.</text>
</comment>
<evidence type="ECO:0000256" key="5">
    <source>
        <dbReference type="ARBA" id="ARBA00022679"/>
    </source>
</evidence>
<feature type="binding site" evidence="12 13">
    <location>
        <position position="114"/>
    </location>
    <ligand>
        <name>ATP</name>
        <dbReference type="ChEBI" id="CHEBI:30616"/>
    </ligand>
</feature>
<keyword evidence="9 12" id="KW-0067">ATP-binding</keyword>
<evidence type="ECO:0000313" key="17">
    <source>
        <dbReference type="EMBL" id="GAK57311.1"/>
    </source>
</evidence>
<dbReference type="Proteomes" id="UP000030661">
    <property type="component" value="Unassembled WGS sequence"/>
</dbReference>
<dbReference type="Gene3D" id="3.30.70.141">
    <property type="entry name" value="Nucleoside diphosphate kinase-like domain"/>
    <property type="match status" value="1"/>
</dbReference>
<dbReference type="GO" id="GO:0046872">
    <property type="term" value="F:metal ion binding"/>
    <property type="evidence" value="ECO:0007669"/>
    <property type="project" value="UniProtKB-KW"/>
</dbReference>
<feature type="binding site" evidence="12 13">
    <location>
        <position position="97"/>
    </location>
    <ligand>
        <name>ATP</name>
        <dbReference type="ChEBI" id="CHEBI:30616"/>
    </ligand>
</feature>
<dbReference type="GO" id="GO:0006241">
    <property type="term" value="P:CTP biosynthetic process"/>
    <property type="evidence" value="ECO:0007669"/>
    <property type="project" value="UniProtKB-UniRule"/>
</dbReference>
<proteinExistence type="inferred from homology"/>
<evidence type="ECO:0000256" key="12">
    <source>
        <dbReference type="HAMAP-Rule" id="MF_00451"/>
    </source>
</evidence>
<dbReference type="NCBIfam" id="NF001908">
    <property type="entry name" value="PRK00668.1"/>
    <property type="match status" value="1"/>
</dbReference>
<feature type="binding site" evidence="12 13">
    <location>
        <position position="124"/>
    </location>
    <ligand>
        <name>ATP</name>
        <dbReference type="ChEBI" id="CHEBI:30616"/>
    </ligand>
</feature>
<keyword evidence="7 12" id="KW-0547">Nucleotide-binding</keyword>
<comment type="cofactor">
    <cofactor evidence="12">
        <name>Mg(2+)</name>
        <dbReference type="ChEBI" id="CHEBI:18420"/>
    </cofactor>
</comment>
<evidence type="ECO:0000256" key="15">
    <source>
        <dbReference type="RuleBase" id="RU004013"/>
    </source>
</evidence>
<evidence type="ECO:0000256" key="11">
    <source>
        <dbReference type="ARBA" id="ARBA00023080"/>
    </source>
</evidence>
<keyword evidence="12" id="KW-0597">Phosphoprotein</keyword>
<comment type="function">
    <text evidence="12">Major role in the synthesis of nucleoside triphosphates other than ATP. The ATP gamma phosphate is transferred to the NDP beta phosphate via a ping-pong mechanism, using a phosphorylated active-site intermediate.</text>
</comment>
<keyword evidence="4 12" id="KW-0963">Cytoplasm</keyword>
<dbReference type="InterPro" id="IPR001564">
    <property type="entry name" value="Nucleoside_diP_kinase"/>
</dbReference>
<keyword evidence="11 12" id="KW-0546">Nucleotide metabolism</keyword>
<evidence type="ECO:0000256" key="14">
    <source>
        <dbReference type="RuleBase" id="RU004011"/>
    </source>
</evidence>
<keyword evidence="6 12" id="KW-0479">Metal-binding</keyword>
<dbReference type="eggNOG" id="COG0105">
    <property type="taxonomic scope" value="Bacteria"/>
</dbReference>
<protein>
    <recommendedName>
        <fullName evidence="3 12">Nucleoside diphosphate kinase</fullName>
        <shortName evidence="12">NDK</shortName>
        <shortName evidence="12">NDP kinase</shortName>
        <ecNumber evidence="2 12">2.7.4.6</ecNumber>
    </recommendedName>
    <alternativeName>
        <fullName evidence="12">Nucleoside-2-P kinase</fullName>
    </alternativeName>
</protein>
<reference evidence="17" key="1">
    <citation type="journal article" date="2015" name="PeerJ">
        <title>First genomic representation of candidate bacterial phylum KSB3 points to enhanced environmental sensing as a trigger of wastewater bulking.</title>
        <authorList>
            <person name="Sekiguchi Y."/>
            <person name="Ohashi A."/>
            <person name="Parks D.H."/>
            <person name="Yamauchi T."/>
            <person name="Tyson G.W."/>
            <person name="Hugenholtz P."/>
        </authorList>
    </citation>
    <scope>NUCLEOTIDE SEQUENCE [LARGE SCALE GENOMIC DNA]</scope>
</reference>
<evidence type="ECO:0000256" key="7">
    <source>
        <dbReference type="ARBA" id="ARBA00022741"/>
    </source>
</evidence>
<dbReference type="HOGENOM" id="CLU_060216_6_3_0"/>
<organism evidence="17">
    <name type="scientific">Vecturithrix granuli</name>
    <dbReference type="NCBI Taxonomy" id="1499967"/>
    <lineage>
        <taxon>Bacteria</taxon>
        <taxon>Candidatus Moduliflexota</taxon>
        <taxon>Candidatus Vecturitrichia</taxon>
        <taxon>Candidatus Vecturitrichales</taxon>
        <taxon>Candidatus Vecturitrichaceae</taxon>
        <taxon>Candidatus Vecturithrix</taxon>
    </lineage>
</organism>
<comment type="subcellular location">
    <subcellularLocation>
        <location evidence="12">Cytoplasm</location>
    </subcellularLocation>
</comment>
<name>A0A081BYA6_VECG1</name>
<dbReference type="InterPro" id="IPR023005">
    <property type="entry name" value="Nucleoside_diP_kinase_AS"/>
</dbReference>
<dbReference type="PANTHER" id="PTHR46161:SF3">
    <property type="entry name" value="NUCLEOSIDE DIPHOSPHATE KINASE DDB_G0292928-RELATED"/>
    <property type="match status" value="1"/>
</dbReference>
<keyword evidence="18" id="KW-1185">Reference proteome</keyword>
<evidence type="ECO:0000313" key="18">
    <source>
        <dbReference type="Proteomes" id="UP000030661"/>
    </source>
</evidence>
<dbReference type="EMBL" id="DF820465">
    <property type="protein sequence ID" value="GAK57311.1"/>
    <property type="molecule type" value="Genomic_DNA"/>
</dbReference>
<evidence type="ECO:0000256" key="10">
    <source>
        <dbReference type="ARBA" id="ARBA00022842"/>
    </source>
</evidence>
<sequence length="154" mass="17030">MAAFPLLKPINMLERTLIIIKPDAIKRELIGEILLRFENAGLHVLAMKMVQVSKRDAEKFYAEHAGKSFFEKLTTLLSSTPIIPVVLSGENAIAHVRKIMGATNPVDAEEGTIRHDLALDGTQNSVHGSDSPDSAAREIAFFFNTLEIFENREG</sequence>
<dbReference type="Pfam" id="PF00334">
    <property type="entry name" value="NDK"/>
    <property type="match status" value="1"/>
</dbReference>
<feature type="binding site" evidence="12 13">
    <location>
        <position position="21"/>
    </location>
    <ligand>
        <name>ATP</name>
        <dbReference type="ChEBI" id="CHEBI:30616"/>
    </ligand>
</feature>
<dbReference type="STRING" id="1499967.U27_04276"/>
<evidence type="ECO:0000256" key="1">
    <source>
        <dbReference type="ARBA" id="ARBA00008142"/>
    </source>
</evidence>
<evidence type="ECO:0000256" key="8">
    <source>
        <dbReference type="ARBA" id="ARBA00022777"/>
    </source>
</evidence>
<dbReference type="CDD" id="cd04413">
    <property type="entry name" value="NDPk_I"/>
    <property type="match status" value="1"/>
</dbReference>
<dbReference type="PROSITE" id="PS51374">
    <property type="entry name" value="NDPK_LIKE"/>
    <property type="match status" value="1"/>
</dbReference>
<dbReference type="GO" id="GO:0006228">
    <property type="term" value="P:UTP biosynthetic process"/>
    <property type="evidence" value="ECO:0007669"/>
    <property type="project" value="UniProtKB-UniRule"/>
</dbReference>
<dbReference type="InterPro" id="IPR036850">
    <property type="entry name" value="NDK-like_dom_sf"/>
</dbReference>
<feature type="binding site" evidence="12 13">
    <location>
        <position position="69"/>
    </location>
    <ligand>
        <name>ATP</name>
        <dbReference type="ChEBI" id="CHEBI:30616"/>
    </ligand>
</feature>
<keyword evidence="8 12" id="KW-0418">Kinase</keyword>
<dbReference type="PROSITE" id="PS00469">
    <property type="entry name" value="NDPK"/>
    <property type="match status" value="1"/>
</dbReference>
<keyword evidence="5 12" id="KW-0808">Transferase</keyword>
<keyword evidence="10 12" id="KW-0460">Magnesium</keyword>
<dbReference type="SMART" id="SM00562">
    <property type="entry name" value="NDK"/>
    <property type="match status" value="1"/>
</dbReference>
<gene>
    <name evidence="12" type="primary">ndk</name>
    <name evidence="17" type="ORF">U27_04276</name>
</gene>
<dbReference type="GO" id="GO:0004550">
    <property type="term" value="F:nucleoside diphosphate kinase activity"/>
    <property type="evidence" value="ECO:0007669"/>
    <property type="project" value="UniProtKB-UniRule"/>
</dbReference>
<dbReference type="GO" id="GO:0005737">
    <property type="term" value="C:cytoplasm"/>
    <property type="evidence" value="ECO:0007669"/>
    <property type="project" value="UniProtKB-SubCell"/>
</dbReference>
<evidence type="ECO:0000256" key="13">
    <source>
        <dbReference type="PROSITE-ProRule" id="PRU00706"/>
    </source>
</evidence>
<evidence type="ECO:0000256" key="4">
    <source>
        <dbReference type="ARBA" id="ARBA00022490"/>
    </source>
</evidence>
<dbReference type="SUPFAM" id="SSF54919">
    <property type="entry name" value="Nucleoside diphosphate kinase, NDK"/>
    <property type="match status" value="1"/>
</dbReference>
<dbReference type="PRINTS" id="PR01243">
    <property type="entry name" value="NUCDPKINASE"/>
</dbReference>
<evidence type="ECO:0000256" key="3">
    <source>
        <dbReference type="ARBA" id="ARBA00017632"/>
    </source>
</evidence>
<feature type="active site" description="Pros-phosphohistidine intermediate" evidence="12 13">
    <location>
        <position position="127"/>
    </location>
</feature>
<comment type="similarity">
    <text evidence="1 12 13 14">Belongs to the NDK family.</text>
</comment>
<evidence type="ECO:0000256" key="9">
    <source>
        <dbReference type="ARBA" id="ARBA00022840"/>
    </source>
</evidence>
<dbReference type="GO" id="GO:0006183">
    <property type="term" value="P:GTP biosynthetic process"/>
    <property type="evidence" value="ECO:0007669"/>
    <property type="project" value="UniProtKB-UniRule"/>
</dbReference>
<evidence type="ECO:0000256" key="6">
    <source>
        <dbReference type="ARBA" id="ARBA00022723"/>
    </source>
</evidence>
<comment type="catalytic activity">
    <reaction evidence="12 15">
        <text>a 2'-deoxyribonucleoside 5'-diphosphate + ATP = a 2'-deoxyribonucleoside 5'-triphosphate + ADP</text>
        <dbReference type="Rhea" id="RHEA:44640"/>
        <dbReference type="ChEBI" id="CHEBI:30616"/>
        <dbReference type="ChEBI" id="CHEBI:61560"/>
        <dbReference type="ChEBI" id="CHEBI:73316"/>
        <dbReference type="ChEBI" id="CHEBI:456216"/>
        <dbReference type="EC" id="2.7.4.6"/>
    </reaction>
</comment>
<feature type="domain" description="Nucleoside diphosphate kinase-like" evidence="16">
    <location>
        <begin position="13"/>
        <end position="150"/>
    </location>
</feature>
<comment type="catalytic activity">
    <reaction evidence="12">
        <text>a ribonucleoside 5'-diphosphate + ATP = a ribonucleoside 5'-triphosphate + ADP</text>
        <dbReference type="Rhea" id="RHEA:18113"/>
        <dbReference type="ChEBI" id="CHEBI:30616"/>
        <dbReference type="ChEBI" id="CHEBI:57930"/>
        <dbReference type="ChEBI" id="CHEBI:61557"/>
        <dbReference type="ChEBI" id="CHEBI:456216"/>
        <dbReference type="EC" id="2.7.4.6"/>
    </reaction>
</comment>
<accession>A0A081BYA6</accession>
<dbReference type="EC" id="2.7.4.6" evidence="2 12"/>
<dbReference type="HAMAP" id="MF_00451">
    <property type="entry name" value="NDP_kinase"/>
    <property type="match status" value="1"/>
</dbReference>
<dbReference type="AlphaFoldDB" id="A0A081BYA6"/>
<feature type="binding site" evidence="12 13">
    <location>
        <position position="103"/>
    </location>
    <ligand>
        <name>ATP</name>
        <dbReference type="ChEBI" id="CHEBI:30616"/>
    </ligand>
</feature>
<dbReference type="PANTHER" id="PTHR46161">
    <property type="entry name" value="NUCLEOSIDE DIPHOSPHATE KINASE"/>
    <property type="match status" value="1"/>
</dbReference>
<dbReference type="InterPro" id="IPR034907">
    <property type="entry name" value="NDK-like_dom"/>
</dbReference>
<dbReference type="GO" id="GO:0005524">
    <property type="term" value="F:ATP binding"/>
    <property type="evidence" value="ECO:0007669"/>
    <property type="project" value="UniProtKB-UniRule"/>
</dbReference>